<gene>
    <name evidence="2" type="ORF">BCF74_11927</name>
</gene>
<reference evidence="2 3" key="1">
    <citation type="submission" date="2018-03" db="EMBL/GenBank/DDBJ databases">
        <title>Genomic Encyclopedia of Archaeal and Bacterial Type Strains, Phase II (KMG-II): from individual species to whole genera.</title>
        <authorList>
            <person name="Goeker M."/>
        </authorList>
    </citation>
    <scope>NUCLEOTIDE SEQUENCE [LARGE SCALE GENOMIC DNA]</scope>
    <source>
        <strain evidence="2 3">ATCC BAA-1496</strain>
    </source>
</reference>
<evidence type="ECO:0000256" key="1">
    <source>
        <dbReference type="SAM" id="MobiDB-lite"/>
    </source>
</evidence>
<sequence length="33" mass="3489">MGRTPRSMLVSLPHGGGGISRTQDHSTIGEDHT</sequence>
<comment type="caution">
    <text evidence="2">The sequence shown here is derived from an EMBL/GenBank/DDBJ whole genome shotgun (WGS) entry which is preliminary data.</text>
</comment>
<keyword evidence="3" id="KW-1185">Reference proteome</keyword>
<protein>
    <submittedName>
        <fullName evidence="2">Uncharacterized protein</fullName>
    </submittedName>
</protein>
<evidence type="ECO:0000313" key="3">
    <source>
        <dbReference type="Proteomes" id="UP000237822"/>
    </source>
</evidence>
<dbReference type="EMBL" id="PVTI01000019">
    <property type="protein sequence ID" value="PRY56310.1"/>
    <property type="molecule type" value="Genomic_DNA"/>
</dbReference>
<dbReference type="Proteomes" id="UP000237822">
    <property type="component" value="Unassembled WGS sequence"/>
</dbReference>
<organism evidence="2 3">
    <name type="scientific">Knoellia remsis</name>
    <dbReference type="NCBI Taxonomy" id="407159"/>
    <lineage>
        <taxon>Bacteria</taxon>
        <taxon>Bacillati</taxon>
        <taxon>Actinomycetota</taxon>
        <taxon>Actinomycetes</taxon>
        <taxon>Micrococcales</taxon>
        <taxon>Intrasporangiaceae</taxon>
        <taxon>Knoellia</taxon>
    </lineage>
</organism>
<accession>A0A2T0UEE5</accession>
<evidence type="ECO:0000313" key="2">
    <source>
        <dbReference type="EMBL" id="PRY56310.1"/>
    </source>
</evidence>
<dbReference type="AlphaFoldDB" id="A0A2T0UEE5"/>
<feature type="compositionally biased region" description="Basic and acidic residues" evidence="1">
    <location>
        <begin position="22"/>
        <end position="33"/>
    </location>
</feature>
<proteinExistence type="predicted"/>
<name>A0A2T0UEE5_9MICO</name>
<feature type="region of interest" description="Disordered" evidence="1">
    <location>
        <begin position="1"/>
        <end position="33"/>
    </location>
</feature>